<evidence type="ECO:0000313" key="2">
    <source>
        <dbReference type="EMBL" id="KHJ97540.1"/>
    </source>
</evidence>
<evidence type="ECO:0000256" key="1">
    <source>
        <dbReference type="SAM" id="MobiDB-lite"/>
    </source>
</evidence>
<gene>
    <name evidence="2" type="ORF">OESDEN_02475</name>
</gene>
<accession>A0A0B1TQ67</accession>
<reference evidence="2 3" key="1">
    <citation type="submission" date="2014-03" db="EMBL/GenBank/DDBJ databases">
        <title>Draft genome of the hookworm Oesophagostomum dentatum.</title>
        <authorList>
            <person name="Mitreva M."/>
        </authorList>
    </citation>
    <scope>NUCLEOTIDE SEQUENCE [LARGE SCALE GENOMIC DNA]</scope>
    <source>
        <strain evidence="2 3">OD-Hann</strain>
    </source>
</reference>
<sequence length="65" mass="7591">MNLGNTNADVPRSPQRLFLQDKASENAWPNEQQRRNIARPGQPTTHLWRYGTNRVPLQSQSNRMF</sequence>
<protein>
    <submittedName>
        <fullName evidence="2">Uncharacterized protein</fullName>
    </submittedName>
</protein>
<organism evidence="2 3">
    <name type="scientific">Oesophagostomum dentatum</name>
    <name type="common">Nodular worm</name>
    <dbReference type="NCBI Taxonomy" id="61180"/>
    <lineage>
        <taxon>Eukaryota</taxon>
        <taxon>Metazoa</taxon>
        <taxon>Ecdysozoa</taxon>
        <taxon>Nematoda</taxon>
        <taxon>Chromadorea</taxon>
        <taxon>Rhabditida</taxon>
        <taxon>Rhabditina</taxon>
        <taxon>Rhabditomorpha</taxon>
        <taxon>Strongyloidea</taxon>
        <taxon>Strongylidae</taxon>
        <taxon>Oesophagostomum</taxon>
    </lineage>
</organism>
<name>A0A0B1TQ67_OESDE</name>
<dbReference type="Proteomes" id="UP000053660">
    <property type="component" value="Unassembled WGS sequence"/>
</dbReference>
<dbReference type="EMBL" id="KN549439">
    <property type="protein sequence ID" value="KHJ97540.1"/>
    <property type="molecule type" value="Genomic_DNA"/>
</dbReference>
<dbReference type="AlphaFoldDB" id="A0A0B1TQ67"/>
<feature type="region of interest" description="Disordered" evidence="1">
    <location>
        <begin position="24"/>
        <end position="48"/>
    </location>
</feature>
<proteinExistence type="predicted"/>
<evidence type="ECO:0000313" key="3">
    <source>
        <dbReference type="Proteomes" id="UP000053660"/>
    </source>
</evidence>
<keyword evidence="3" id="KW-1185">Reference proteome</keyword>